<sequence length="181" mass="19912">MRKILKTFTAASIVATSLVAFEVSAHVTLNPKTADAGSYFNGKIRVPHGCGEFATTSVIVTIPDGILSVKPENLAGWKIEIVKKQLDKPVQYHGKPLTEVIDTITWSGGNLPNEHYKDFGLNLKLPNDAQRLFFKTTQICTEGKSAWDGEFNTPEERSALDKPSPYLDTNPADMHSGHVMK</sequence>
<dbReference type="CDD" id="cd08545">
    <property type="entry name" value="YcnI_like"/>
    <property type="match status" value="1"/>
</dbReference>
<evidence type="ECO:0000256" key="2">
    <source>
        <dbReference type="SAM" id="SignalP"/>
    </source>
</evidence>
<name>A0A2A4Z9A6_9PROT</name>
<proteinExistence type="predicted"/>
<accession>A0A2A4Z9A6</accession>
<evidence type="ECO:0000313" key="4">
    <source>
        <dbReference type="EMBL" id="PCJ03380.1"/>
    </source>
</evidence>
<reference key="1">
    <citation type="submission" date="2017-08" db="EMBL/GenBank/DDBJ databases">
        <title>A dynamic microbial community with high functional redundancy inhabits the cold, oxic subseafloor aquifer.</title>
        <authorList>
            <person name="Tully B.J."/>
            <person name="Wheat C.G."/>
            <person name="Glazer B.T."/>
            <person name="Huber J.A."/>
        </authorList>
    </citation>
    <scope>NUCLEOTIDE SEQUENCE [LARGE SCALE GENOMIC DNA]</scope>
</reference>
<dbReference type="AlphaFoldDB" id="A0A2A4Z9A6"/>
<protein>
    <recommendedName>
        <fullName evidence="3">YncI copper-binding domain-containing protein</fullName>
    </recommendedName>
</protein>
<feature type="domain" description="YncI copper-binding" evidence="3">
    <location>
        <begin position="26"/>
        <end position="167"/>
    </location>
</feature>
<feature type="signal peptide" evidence="2">
    <location>
        <begin position="1"/>
        <end position="25"/>
    </location>
</feature>
<dbReference type="InterPro" id="IPR038507">
    <property type="entry name" value="YcnI-like_sf"/>
</dbReference>
<feature type="region of interest" description="Disordered" evidence="1">
    <location>
        <begin position="146"/>
        <end position="181"/>
    </location>
</feature>
<dbReference type="Pfam" id="PF07987">
    <property type="entry name" value="DUF1775"/>
    <property type="match status" value="1"/>
</dbReference>
<evidence type="ECO:0000259" key="3">
    <source>
        <dbReference type="Pfam" id="PF07987"/>
    </source>
</evidence>
<gene>
    <name evidence="4" type="ORF">COB13_01770</name>
</gene>
<evidence type="ECO:0000256" key="1">
    <source>
        <dbReference type="SAM" id="MobiDB-lite"/>
    </source>
</evidence>
<dbReference type="Gene3D" id="2.60.40.2230">
    <property type="entry name" value="Uncharacterised protein YcnI-like PF07987, DUF1775"/>
    <property type="match status" value="1"/>
</dbReference>
<reference evidence="4" key="2">
    <citation type="journal article" date="2018" name="ISME J.">
        <title>A dynamic microbial community with high functional redundancy inhabits the cold, oxic subseafloor aquifer.</title>
        <authorList>
            <person name="Tully B.J."/>
            <person name="Wheat C.G."/>
            <person name="Glazer B.T."/>
            <person name="Huber J.A."/>
        </authorList>
    </citation>
    <scope>NUCLEOTIDE SEQUENCE</scope>
    <source>
        <strain evidence="4">NORP83</strain>
    </source>
</reference>
<dbReference type="EMBL" id="NVUS01000002">
    <property type="protein sequence ID" value="PCJ03380.1"/>
    <property type="molecule type" value="Genomic_DNA"/>
</dbReference>
<comment type="caution">
    <text evidence="4">The sequence shown here is derived from an EMBL/GenBank/DDBJ whole genome shotgun (WGS) entry which is preliminary data.</text>
</comment>
<keyword evidence="2" id="KW-0732">Signal</keyword>
<dbReference type="InterPro" id="IPR012533">
    <property type="entry name" value="YcnI-copper_dom"/>
</dbReference>
<organism evidence="4">
    <name type="scientific">OCS116 cluster bacterium</name>
    <dbReference type="NCBI Taxonomy" id="2030921"/>
    <lineage>
        <taxon>Bacteria</taxon>
        <taxon>Pseudomonadati</taxon>
        <taxon>Pseudomonadota</taxon>
        <taxon>Alphaproteobacteria</taxon>
        <taxon>OCS116 cluster</taxon>
    </lineage>
</organism>
<feature type="chain" id="PRO_5012992080" description="YncI copper-binding domain-containing protein" evidence="2">
    <location>
        <begin position="26"/>
        <end position="181"/>
    </location>
</feature>